<feature type="transmembrane region" description="Helical" evidence="1">
    <location>
        <begin position="242"/>
        <end position="262"/>
    </location>
</feature>
<proteinExistence type="predicted"/>
<organism evidence="2 3">
    <name type="scientific">Sphingomonas paucimobilis NBRC 13935</name>
    <dbReference type="NCBI Taxonomy" id="1219050"/>
    <lineage>
        <taxon>Bacteria</taxon>
        <taxon>Pseudomonadati</taxon>
        <taxon>Pseudomonadota</taxon>
        <taxon>Alphaproteobacteria</taxon>
        <taxon>Sphingomonadales</taxon>
        <taxon>Sphingomonadaceae</taxon>
        <taxon>Sphingomonas</taxon>
    </lineage>
</organism>
<feature type="transmembrane region" description="Helical" evidence="1">
    <location>
        <begin position="33"/>
        <end position="54"/>
    </location>
</feature>
<feature type="transmembrane region" description="Helical" evidence="1">
    <location>
        <begin position="7"/>
        <end position="27"/>
    </location>
</feature>
<sequence>MKVSRLLFLRLIAGGVGFFPSLTAAIFLDARQYGLGATSFALAMMIVGPVAQYASQGYMRALLLPDRAQIPASHIVMVFMSIVGMVMAGLAGTGFASPTGALIFALAVFSILLTKLEEVRQIAHERQMTSVLLFYILPPSITSASFVVSALMRWPLRWQAIAIIMALAYMTPALLSLMLRGSRPLAGAMTIDRRQIRLLWLESRTFLFSGIISSATENMPTLALTLLGAPQRVATFEVVRKLSSAISVFLHGLAIAYSPRIITAAANNDMPMVVKIIRQNGRLSALFALIYIPSAIAGVVVMGMLGWKTLVIPVALATPLFLSAIVTCAASPFGLAVTALHQERWWVIGGGIGFATFCLTLSLIQMLGVMETVALAVLFQNTALSATITLVVRRMIRQRLHATA</sequence>
<name>A0A0C9N8C8_SPHPI</name>
<evidence type="ECO:0000313" key="2">
    <source>
        <dbReference type="EMBL" id="GAN15679.1"/>
    </source>
</evidence>
<accession>A0A0C9N8C8</accession>
<keyword evidence="3" id="KW-1185">Reference proteome</keyword>
<dbReference type="GeneID" id="78529496"/>
<evidence type="ECO:0000256" key="1">
    <source>
        <dbReference type="SAM" id="Phobius"/>
    </source>
</evidence>
<feature type="transmembrane region" description="Helical" evidence="1">
    <location>
        <begin position="75"/>
        <end position="95"/>
    </location>
</feature>
<dbReference type="RefSeq" id="WP_042469482.1">
    <property type="nucleotide sequence ID" value="NZ_BBJS01000062.1"/>
</dbReference>
<dbReference type="EMBL" id="BBJS01000062">
    <property type="protein sequence ID" value="GAN15679.1"/>
    <property type="molecule type" value="Genomic_DNA"/>
</dbReference>
<feature type="transmembrane region" description="Helical" evidence="1">
    <location>
        <begin position="131"/>
        <end position="152"/>
    </location>
</feature>
<reference evidence="2 3" key="1">
    <citation type="submission" date="2014-08" db="EMBL/GenBank/DDBJ databases">
        <title>Whole genome shotgun sequence of Sphingomonas paucimobilis NBRC 13935.</title>
        <authorList>
            <person name="Hosoyama A."/>
            <person name="Hashimoto M."/>
            <person name="Hosoyama Y."/>
            <person name="Noguchi M."/>
            <person name="Uohara A."/>
            <person name="Ohji S."/>
            <person name="Katano-Makiyama Y."/>
            <person name="Ichikawa N."/>
            <person name="Kimura A."/>
            <person name="Yamazoe A."/>
            <person name="Fujita N."/>
        </authorList>
    </citation>
    <scope>NUCLEOTIDE SEQUENCE [LARGE SCALE GENOMIC DNA]</scope>
    <source>
        <strain evidence="2 3">NBRC 13935</strain>
    </source>
</reference>
<feature type="transmembrane region" description="Helical" evidence="1">
    <location>
        <begin position="158"/>
        <end position="177"/>
    </location>
</feature>
<keyword evidence="1" id="KW-1133">Transmembrane helix</keyword>
<feature type="transmembrane region" description="Helical" evidence="1">
    <location>
        <begin position="198"/>
        <end position="216"/>
    </location>
</feature>
<keyword evidence="1" id="KW-0472">Membrane</keyword>
<feature type="transmembrane region" description="Helical" evidence="1">
    <location>
        <begin position="345"/>
        <end position="367"/>
    </location>
</feature>
<feature type="transmembrane region" description="Helical" evidence="1">
    <location>
        <begin position="283"/>
        <end position="305"/>
    </location>
</feature>
<feature type="transmembrane region" description="Helical" evidence="1">
    <location>
        <begin position="311"/>
        <end position="333"/>
    </location>
</feature>
<dbReference type="Proteomes" id="UP000032025">
    <property type="component" value="Unassembled WGS sequence"/>
</dbReference>
<comment type="caution">
    <text evidence="2">The sequence shown here is derived from an EMBL/GenBank/DDBJ whole genome shotgun (WGS) entry which is preliminary data.</text>
</comment>
<keyword evidence="1" id="KW-0812">Transmembrane</keyword>
<evidence type="ECO:0000313" key="3">
    <source>
        <dbReference type="Proteomes" id="UP000032025"/>
    </source>
</evidence>
<feature type="transmembrane region" description="Helical" evidence="1">
    <location>
        <begin position="373"/>
        <end position="392"/>
    </location>
</feature>
<protein>
    <submittedName>
        <fullName evidence="2">DNA, contig: SP662</fullName>
    </submittedName>
</protein>
<gene>
    <name evidence="2" type="ORF">SP6_62_00570</name>
</gene>
<dbReference type="AlphaFoldDB" id="A0A0C9N8C8"/>